<evidence type="ECO:0000256" key="6">
    <source>
        <dbReference type="ARBA" id="ARBA00022898"/>
    </source>
</evidence>
<dbReference type="EMBL" id="SMJZ01000109">
    <property type="protein sequence ID" value="TDC03547.1"/>
    <property type="molecule type" value="Genomic_DNA"/>
</dbReference>
<dbReference type="Pfam" id="PF00202">
    <property type="entry name" value="Aminotran_3"/>
    <property type="match status" value="1"/>
</dbReference>
<evidence type="ECO:0000256" key="8">
    <source>
        <dbReference type="ARBA" id="ARBA00050040"/>
    </source>
</evidence>
<keyword evidence="6 9" id="KW-0663">Pyridoxal phosphate</keyword>
<evidence type="ECO:0000313" key="11">
    <source>
        <dbReference type="Proteomes" id="UP000295157"/>
    </source>
</evidence>
<sequence>MDVHTRLAHHLLVDGYRLVLDLELSRGSWLVDARDGRRYLDFYTFFASAPLGVNPPFDADFTQLLGQVARNKPANPDTYTEHLADFVDTFTRVLGDPALPHLFFVEGGALAVENALKSAFDWKSRRNEAAGRSRDLGTKVLHLTKAFHGRSGYTLSLTNTEPGKTDRFPMFDWPRIDVPAIHFGDVEAAEQRALAQAREAFERHPHDIACFIAEPIQGEGGDNHMRPEFLQAMQRLSHEYDALFVLDEVQTGGGTTGTPWAYQQLGLEPDVVAFAKKVQVGGIMAGRRVDLVPDNVFQVSGRINSTWGGGLVDMVRSRGILEIIEREGLIQRAATLGTVLLERLTKLEAEHPESMANVRGRGLMCAFDLPDRAARDALVGRLREDQGVLVLPCGPRSVRLRPALNILDSDIDHGMAALAEAL</sequence>
<comment type="caution">
    <text evidence="10">The sequence shown here is derived from an EMBL/GenBank/DDBJ whole genome shotgun (WGS) entry which is preliminary data.</text>
</comment>
<keyword evidence="11" id="KW-1185">Reference proteome</keyword>
<dbReference type="PANTHER" id="PTHR43206:SF2">
    <property type="entry name" value="4-AMINOBUTYRATE AMINOTRANSFERASE GABT"/>
    <property type="match status" value="1"/>
</dbReference>
<name>A0A4R4N9A4_9ACTN</name>
<keyword evidence="4 10" id="KW-0032">Aminotransferase</keyword>
<evidence type="ECO:0000256" key="4">
    <source>
        <dbReference type="ARBA" id="ARBA00022576"/>
    </source>
</evidence>
<evidence type="ECO:0000256" key="3">
    <source>
        <dbReference type="ARBA" id="ARBA00013071"/>
    </source>
</evidence>
<dbReference type="InterPro" id="IPR015424">
    <property type="entry name" value="PyrdxlP-dep_Trfase"/>
</dbReference>
<dbReference type="EC" id="2.6.1.36" evidence="3"/>
<evidence type="ECO:0000256" key="7">
    <source>
        <dbReference type="ARBA" id="ARBA00030921"/>
    </source>
</evidence>
<accession>A0A4R4N9A4</accession>
<dbReference type="GO" id="GO:0045484">
    <property type="term" value="F:L-lysine 6-transaminase activity"/>
    <property type="evidence" value="ECO:0007669"/>
    <property type="project" value="UniProtKB-EC"/>
</dbReference>
<dbReference type="InterPro" id="IPR015422">
    <property type="entry name" value="PyrdxlP-dep_Trfase_small"/>
</dbReference>
<evidence type="ECO:0000256" key="1">
    <source>
        <dbReference type="ARBA" id="ARBA00001933"/>
    </source>
</evidence>
<evidence type="ECO:0000256" key="9">
    <source>
        <dbReference type="RuleBase" id="RU003560"/>
    </source>
</evidence>
<dbReference type="GO" id="GO:0009450">
    <property type="term" value="P:gamma-aminobutyric acid catabolic process"/>
    <property type="evidence" value="ECO:0007669"/>
    <property type="project" value="TreeGrafter"/>
</dbReference>
<dbReference type="AlphaFoldDB" id="A0A4R4N9A4"/>
<protein>
    <recommendedName>
        <fullName evidence="8">L-lysine-epsilon aminotransferase</fullName>
        <ecNumber evidence="3">2.6.1.36</ecNumber>
    </recommendedName>
    <alternativeName>
        <fullName evidence="7">Lysine 6-aminotransferase</fullName>
    </alternativeName>
</protein>
<keyword evidence="5 10" id="KW-0808">Transferase</keyword>
<dbReference type="SUPFAM" id="SSF53383">
    <property type="entry name" value="PLP-dependent transferases"/>
    <property type="match status" value="1"/>
</dbReference>
<dbReference type="NCBIfam" id="TIGR03251">
    <property type="entry name" value="LAT_fam"/>
    <property type="match status" value="1"/>
</dbReference>
<dbReference type="Gene3D" id="3.90.1150.10">
    <property type="entry name" value="Aspartate Aminotransferase, domain 1"/>
    <property type="match status" value="1"/>
</dbReference>
<dbReference type="InterPro" id="IPR005814">
    <property type="entry name" value="Aminotrans_3"/>
</dbReference>
<dbReference type="OrthoDB" id="3699548at2"/>
<evidence type="ECO:0000256" key="5">
    <source>
        <dbReference type="ARBA" id="ARBA00022679"/>
    </source>
</evidence>
<proteinExistence type="inferred from homology"/>
<dbReference type="PIRSF" id="PIRSF000521">
    <property type="entry name" value="Transaminase_4ab_Lys_Orn"/>
    <property type="match status" value="1"/>
</dbReference>
<dbReference type="Gene3D" id="3.40.640.10">
    <property type="entry name" value="Type I PLP-dependent aspartate aminotransferase-like (Major domain)"/>
    <property type="match status" value="1"/>
</dbReference>
<comment type="similarity">
    <text evidence="2 9">Belongs to the class-III pyridoxal-phosphate-dependent aminotransferase family.</text>
</comment>
<dbReference type="InterPro" id="IPR015421">
    <property type="entry name" value="PyrdxlP-dep_Trfase_major"/>
</dbReference>
<dbReference type="InterPro" id="IPR017657">
    <property type="entry name" value="L-lysine_6-transaminase"/>
</dbReference>
<reference evidence="10 11" key="1">
    <citation type="submission" date="2019-02" db="EMBL/GenBank/DDBJ databases">
        <title>Draft genome sequences of novel Actinobacteria.</title>
        <authorList>
            <person name="Sahin N."/>
            <person name="Ay H."/>
            <person name="Saygin H."/>
        </authorList>
    </citation>
    <scope>NUCLEOTIDE SEQUENCE [LARGE SCALE GENOMIC DNA]</scope>
    <source>
        <strain evidence="10 11">KC201</strain>
    </source>
</reference>
<dbReference type="GO" id="GO:0017000">
    <property type="term" value="P:antibiotic biosynthetic process"/>
    <property type="evidence" value="ECO:0007669"/>
    <property type="project" value="InterPro"/>
</dbReference>
<comment type="cofactor">
    <cofactor evidence="1">
        <name>pyridoxal 5'-phosphate</name>
        <dbReference type="ChEBI" id="CHEBI:597326"/>
    </cofactor>
</comment>
<dbReference type="CDD" id="cd00610">
    <property type="entry name" value="OAT_like"/>
    <property type="match status" value="1"/>
</dbReference>
<organism evidence="10 11">
    <name type="scientific">Nonomuraea longispora</name>
    <dbReference type="NCBI Taxonomy" id="1848320"/>
    <lineage>
        <taxon>Bacteria</taxon>
        <taxon>Bacillati</taxon>
        <taxon>Actinomycetota</taxon>
        <taxon>Actinomycetes</taxon>
        <taxon>Streptosporangiales</taxon>
        <taxon>Streptosporangiaceae</taxon>
        <taxon>Nonomuraea</taxon>
    </lineage>
</organism>
<dbReference type="Proteomes" id="UP000295157">
    <property type="component" value="Unassembled WGS sequence"/>
</dbReference>
<dbReference type="GO" id="GO:0030170">
    <property type="term" value="F:pyridoxal phosphate binding"/>
    <property type="evidence" value="ECO:0007669"/>
    <property type="project" value="InterPro"/>
</dbReference>
<dbReference type="RefSeq" id="WP_132335835.1">
    <property type="nucleotide sequence ID" value="NZ_SMJZ01000109.1"/>
</dbReference>
<gene>
    <name evidence="10" type="ORF">E1267_25855</name>
</gene>
<dbReference type="PANTHER" id="PTHR43206">
    <property type="entry name" value="AMINOTRANSFERASE"/>
    <property type="match status" value="1"/>
</dbReference>
<evidence type="ECO:0000313" key="10">
    <source>
        <dbReference type="EMBL" id="TDC03547.1"/>
    </source>
</evidence>
<evidence type="ECO:0000256" key="2">
    <source>
        <dbReference type="ARBA" id="ARBA00008954"/>
    </source>
</evidence>